<dbReference type="InterPro" id="IPR046505">
    <property type="entry name" value="DUF6683"/>
</dbReference>
<evidence type="ECO:0000313" key="4">
    <source>
        <dbReference type="Proteomes" id="UP001595887"/>
    </source>
</evidence>
<dbReference type="Proteomes" id="UP001595887">
    <property type="component" value="Unassembled WGS sequence"/>
</dbReference>
<keyword evidence="1" id="KW-0472">Membrane</keyword>
<sequence>MKFRILISLMTVLFFAQSVNAQMDFVGARFSMRATEVQNINRQVIDRDVQKTAVDPLQSRETLSTSLTYTPSASRTRANLQAFVNKSRSADPAGAAQMEQLFASTDIIGAIGSAMRGVGLDKNNAADAFAVYWVSAWQAAYGDTSTQGSGTYGAVAQQAARGLASSPEFARATDAQKQEMAEAMMVQAAMIDAAKEQAAGDPDMLRKVGQAVMQGAKATGLDLDQMTLTEDGFVKAKKTGDASGTAAGEKALAANDADAGGGADTDSEGLTPTQLALIAAAAGAGLGGVFLAGKAMGRRG</sequence>
<keyword evidence="1" id="KW-1133">Transmembrane helix</keyword>
<keyword evidence="2" id="KW-0732">Signal</keyword>
<comment type="caution">
    <text evidence="3">The sequence shown here is derived from an EMBL/GenBank/DDBJ whole genome shotgun (WGS) entry which is preliminary data.</text>
</comment>
<organism evidence="3 4">
    <name type="scientific">Sphingorhabdus arenilitoris</name>
    <dbReference type="NCBI Taxonomy" id="1490041"/>
    <lineage>
        <taxon>Bacteria</taxon>
        <taxon>Pseudomonadati</taxon>
        <taxon>Pseudomonadota</taxon>
        <taxon>Alphaproteobacteria</taxon>
        <taxon>Sphingomonadales</taxon>
        <taxon>Sphingomonadaceae</taxon>
        <taxon>Sphingorhabdus</taxon>
    </lineage>
</organism>
<feature type="transmembrane region" description="Helical" evidence="1">
    <location>
        <begin position="275"/>
        <end position="293"/>
    </location>
</feature>
<proteinExistence type="predicted"/>
<gene>
    <name evidence="3" type="ORF">ACFOWX_03540</name>
</gene>
<protein>
    <submittedName>
        <fullName evidence="3">DUF6683 family protein</fullName>
    </submittedName>
</protein>
<keyword evidence="4" id="KW-1185">Reference proteome</keyword>
<evidence type="ECO:0000256" key="1">
    <source>
        <dbReference type="SAM" id="Phobius"/>
    </source>
</evidence>
<feature type="signal peptide" evidence="2">
    <location>
        <begin position="1"/>
        <end position="21"/>
    </location>
</feature>
<evidence type="ECO:0000313" key="3">
    <source>
        <dbReference type="EMBL" id="MFC4291482.1"/>
    </source>
</evidence>
<dbReference type="Pfam" id="PF20388">
    <property type="entry name" value="DUF6683"/>
    <property type="match status" value="1"/>
</dbReference>
<dbReference type="EMBL" id="JBHSDH010000012">
    <property type="protein sequence ID" value="MFC4291482.1"/>
    <property type="molecule type" value="Genomic_DNA"/>
</dbReference>
<accession>A0ABV8RDK8</accession>
<reference evidence="4" key="1">
    <citation type="journal article" date="2019" name="Int. J. Syst. Evol. Microbiol.">
        <title>The Global Catalogue of Microorganisms (GCM) 10K type strain sequencing project: providing services to taxonomists for standard genome sequencing and annotation.</title>
        <authorList>
            <consortium name="The Broad Institute Genomics Platform"/>
            <consortium name="The Broad Institute Genome Sequencing Center for Infectious Disease"/>
            <person name="Wu L."/>
            <person name="Ma J."/>
        </authorList>
    </citation>
    <scope>NUCLEOTIDE SEQUENCE [LARGE SCALE GENOMIC DNA]</scope>
    <source>
        <strain evidence="4">CECT 8531</strain>
    </source>
</reference>
<name>A0ABV8RDK8_9SPHN</name>
<dbReference type="RefSeq" id="WP_381421361.1">
    <property type="nucleotide sequence ID" value="NZ_JBHSDH010000012.1"/>
</dbReference>
<evidence type="ECO:0000256" key="2">
    <source>
        <dbReference type="SAM" id="SignalP"/>
    </source>
</evidence>
<keyword evidence="1" id="KW-0812">Transmembrane</keyword>
<feature type="chain" id="PRO_5045259220" evidence="2">
    <location>
        <begin position="22"/>
        <end position="300"/>
    </location>
</feature>